<evidence type="ECO:0000313" key="2">
    <source>
        <dbReference type="Proteomes" id="UP001148662"/>
    </source>
</evidence>
<dbReference type="EMBL" id="JANHOG010002200">
    <property type="protein sequence ID" value="KAJ3526002.1"/>
    <property type="molecule type" value="Genomic_DNA"/>
</dbReference>
<gene>
    <name evidence="1" type="ORF">NM688_g8316</name>
</gene>
<dbReference type="Proteomes" id="UP001148662">
    <property type="component" value="Unassembled WGS sequence"/>
</dbReference>
<name>A0ACC1RUH1_9APHY</name>
<reference evidence="1" key="1">
    <citation type="submission" date="2022-07" db="EMBL/GenBank/DDBJ databases">
        <title>Genome Sequence of Phlebia brevispora.</title>
        <authorList>
            <person name="Buettner E."/>
        </authorList>
    </citation>
    <scope>NUCLEOTIDE SEQUENCE</scope>
    <source>
        <strain evidence="1">MPL23</strain>
    </source>
</reference>
<keyword evidence="2" id="KW-1185">Reference proteome</keyword>
<comment type="caution">
    <text evidence="1">The sequence shown here is derived from an EMBL/GenBank/DDBJ whole genome shotgun (WGS) entry which is preliminary data.</text>
</comment>
<protein>
    <submittedName>
        <fullName evidence="1">Uncharacterized protein</fullName>
    </submittedName>
</protein>
<organism evidence="1 2">
    <name type="scientific">Phlebia brevispora</name>
    <dbReference type="NCBI Taxonomy" id="194682"/>
    <lineage>
        <taxon>Eukaryota</taxon>
        <taxon>Fungi</taxon>
        <taxon>Dikarya</taxon>
        <taxon>Basidiomycota</taxon>
        <taxon>Agaricomycotina</taxon>
        <taxon>Agaricomycetes</taxon>
        <taxon>Polyporales</taxon>
        <taxon>Meruliaceae</taxon>
        <taxon>Phlebia</taxon>
    </lineage>
</organism>
<sequence>MSNFHNGKDEDEMPPPQRPPSPPPHTTFAARGLHPPVFSAFKPRDIRMPSPQAMNHVAWNCDGRRLAAVGIDKVVRIWQPEKSMELRSASMFSGGHSDDVDYISWNPTHPDLFSPLQTTYSPDGKSLLYTTTGRQMFIMTYGKEGEEVKEQWHVSSRDPLNISRVIFNHAGDCILGSHYQDAVIRIYDYPGLNVLHHTNSHVGGCTATVLDPRGRYMASGGQDTIVNLYDVSDWICVRTITCSEYPTNALSFSHDGEFIAIASQGPYIDICATETGAPLHRIPALGPAQTVAWHPSKYVIAYCGQTERREGGPPVAAWISLFGPGM</sequence>
<proteinExistence type="predicted"/>
<evidence type="ECO:0000313" key="1">
    <source>
        <dbReference type="EMBL" id="KAJ3526002.1"/>
    </source>
</evidence>
<accession>A0ACC1RUH1</accession>